<accession>W6T4Q9</accession>
<dbReference type="InterPro" id="IPR013762">
    <property type="entry name" value="Integrase-like_cat_sf"/>
</dbReference>
<proteinExistence type="predicted"/>
<evidence type="ECO:0000313" key="3">
    <source>
        <dbReference type="EMBL" id="ETY72723.1"/>
    </source>
</evidence>
<feature type="domain" description="Tyr recombinase" evidence="2">
    <location>
        <begin position="3"/>
        <end position="178"/>
    </location>
</feature>
<dbReference type="InterPro" id="IPR050090">
    <property type="entry name" value="Tyrosine_recombinase_XerCD"/>
</dbReference>
<dbReference type="GO" id="GO:0003677">
    <property type="term" value="F:DNA binding"/>
    <property type="evidence" value="ECO:0007669"/>
    <property type="project" value="InterPro"/>
</dbReference>
<protein>
    <submittedName>
        <fullName evidence="3">Integrase</fullName>
    </submittedName>
</protein>
<dbReference type="InterPro" id="IPR011010">
    <property type="entry name" value="DNA_brk_join_enz"/>
</dbReference>
<dbReference type="GO" id="GO:0006310">
    <property type="term" value="P:DNA recombination"/>
    <property type="evidence" value="ECO:0007669"/>
    <property type="project" value="UniProtKB-KW"/>
</dbReference>
<dbReference type="GO" id="GO:0015074">
    <property type="term" value="P:DNA integration"/>
    <property type="evidence" value="ECO:0007669"/>
    <property type="project" value="InterPro"/>
</dbReference>
<dbReference type="AlphaFoldDB" id="W6T4Q9"/>
<dbReference type="PANTHER" id="PTHR30349">
    <property type="entry name" value="PHAGE INTEGRASE-RELATED"/>
    <property type="match status" value="1"/>
</dbReference>
<dbReference type="SUPFAM" id="SSF56349">
    <property type="entry name" value="DNA breaking-rejoining enzymes"/>
    <property type="match status" value="1"/>
</dbReference>
<gene>
    <name evidence="3" type="ORF">LFAB_16085</name>
</gene>
<name>W6T4Q9_9LACO</name>
<dbReference type="OrthoDB" id="9788852at2"/>
<dbReference type="PANTHER" id="PTHR30349:SF82">
    <property type="entry name" value="INTEGRASE_RECOMBINASE YOEC-RELATED"/>
    <property type="match status" value="1"/>
</dbReference>
<dbReference type="RefSeq" id="WP_024625084.1">
    <property type="nucleotide sequence ID" value="NZ_KK036535.1"/>
</dbReference>
<comment type="caution">
    <text evidence="3">The sequence shown here is derived from an EMBL/GenBank/DDBJ whole genome shotgun (WGS) entry which is preliminary data.</text>
</comment>
<organism evidence="3 4">
    <name type="scientific">Lactiplantibacillus fabifermentans T30PCM01</name>
    <dbReference type="NCBI Taxonomy" id="1400520"/>
    <lineage>
        <taxon>Bacteria</taxon>
        <taxon>Bacillati</taxon>
        <taxon>Bacillota</taxon>
        <taxon>Bacilli</taxon>
        <taxon>Lactobacillales</taxon>
        <taxon>Lactobacillaceae</taxon>
        <taxon>Lactiplantibacillus</taxon>
    </lineage>
</organism>
<evidence type="ECO:0000256" key="1">
    <source>
        <dbReference type="ARBA" id="ARBA00023172"/>
    </source>
</evidence>
<dbReference type="EMBL" id="AWWK01000089">
    <property type="protein sequence ID" value="ETY72723.1"/>
    <property type="molecule type" value="Genomic_DNA"/>
</dbReference>
<dbReference type="PROSITE" id="PS51898">
    <property type="entry name" value="TYR_RECOMBINASE"/>
    <property type="match status" value="1"/>
</dbReference>
<evidence type="ECO:0000259" key="2">
    <source>
        <dbReference type="PROSITE" id="PS51898"/>
    </source>
</evidence>
<reference evidence="3 4" key="1">
    <citation type="journal article" date="2014" name="Genome Announc.">
        <title>Genome Sequence of Lactobacillus fabifermentans Strain T30PCM01, Isolated from Fermenting Grape Marc.</title>
        <authorList>
            <person name="Treu L."/>
            <person name="Vendramin V."/>
            <person name="Bovo B."/>
            <person name="Giacomini A."/>
            <person name="Corich V."/>
            <person name="Campanaro S."/>
        </authorList>
    </citation>
    <scope>NUCLEOTIDE SEQUENCE [LARGE SCALE GENOMIC DNA]</scope>
    <source>
        <strain evidence="3 4">T30PCM01</strain>
    </source>
</reference>
<dbReference type="STRING" id="1400520.LFAB_16085"/>
<dbReference type="InterPro" id="IPR002104">
    <property type="entry name" value="Integrase_catalytic"/>
</dbReference>
<dbReference type="Pfam" id="PF00589">
    <property type="entry name" value="Phage_integrase"/>
    <property type="match status" value="1"/>
</dbReference>
<keyword evidence="1" id="KW-0233">DNA recombination</keyword>
<dbReference type="HOGENOM" id="CLU_027562_33_1_9"/>
<dbReference type="eggNOG" id="COG0582">
    <property type="taxonomic scope" value="Bacteria"/>
</dbReference>
<dbReference type="Gene3D" id="1.10.443.10">
    <property type="entry name" value="Intergrase catalytic core"/>
    <property type="match status" value="1"/>
</dbReference>
<sequence>MYYNVEPLRTAAEINDFLAAVGRGRYGDRNRMIVLVGINTGLRMSDILSLTVDQVRGHDRALIIEKKTHKKRWVYLKNLRPALETYTAEMTTGAPLFVSARGQQAITVNGVYHAFQQAGELLGRQDIGTHTLRKTFGYHYYQQTHDIAGLMMIFNHANEAVTKRYIGIERDTLERSLDQFQLGLG</sequence>
<dbReference type="PATRIC" id="fig|1400520.3.peg.3159"/>
<evidence type="ECO:0000313" key="4">
    <source>
        <dbReference type="Proteomes" id="UP000019247"/>
    </source>
</evidence>
<dbReference type="Proteomes" id="UP000019247">
    <property type="component" value="Unassembled WGS sequence"/>
</dbReference>